<dbReference type="RefSeq" id="WP_196102698.1">
    <property type="nucleotide sequence ID" value="NZ_CP064942.1"/>
</dbReference>
<reference evidence="2 3" key="1">
    <citation type="submission" date="2020-11" db="EMBL/GenBank/DDBJ databases">
        <title>Description of Pontivivens ytuae sp. nov. isolated from deep sea sediment of Mariana Trench.</title>
        <authorList>
            <person name="Wang Z."/>
            <person name="Sun Q.-L."/>
            <person name="Xu X.-D."/>
            <person name="Tang Y.-Z."/>
            <person name="Zhang J."/>
        </authorList>
    </citation>
    <scope>NUCLEOTIDE SEQUENCE [LARGE SCALE GENOMIC DNA]</scope>
    <source>
        <strain evidence="2 3">MT2928</strain>
    </source>
</reference>
<organism evidence="2 3">
    <name type="scientific">Pontivivens ytuae</name>
    <dbReference type="NCBI Taxonomy" id="2789856"/>
    <lineage>
        <taxon>Bacteria</taxon>
        <taxon>Pseudomonadati</taxon>
        <taxon>Pseudomonadota</taxon>
        <taxon>Alphaproteobacteria</taxon>
        <taxon>Rhodobacterales</taxon>
        <taxon>Paracoccaceae</taxon>
        <taxon>Pontivivens</taxon>
    </lineage>
</organism>
<dbReference type="Gene3D" id="1.10.10.10">
    <property type="entry name" value="Winged helix-like DNA-binding domain superfamily/Winged helix DNA-binding domain"/>
    <property type="match status" value="1"/>
</dbReference>
<dbReference type="AlphaFoldDB" id="A0A7S9LQK9"/>
<dbReference type="InterPro" id="IPR036390">
    <property type="entry name" value="WH_DNA-bd_sf"/>
</dbReference>
<dbReference type="InterPro" id="IPR036388">
    <property type="entry name" value="WH-like_DNA-bd_sf"/>
</dbReference>
<dbReference type="SUPFAM" id="SSF46785">
    <property type="entry name" value="Winged helix' DNA-binding domain"/>
    <property type="match status" value="1"/>
</dbReference>
<gene>
    <name evidence="2" type="ORF">I0K15_17135</name>
</gene>
<name>A0A7S9LQK9_9RHOB</name>
<dbReference type="Pfam" id="PF12802">
    <property type="entry name" value="MarR_2"/>
    <property type="match status" value="1"/>
</dbReference>
<dbReference type="CDD" id="cd00090">
    <property type="entry name" value="HTH_ARSR"/>
    <property type="match status" value="1"/>
</dbReference>
<evidence type="ECO:0000313" key="3">
    <source>
        <dbReference type="Proteomes" id="UP000594800"/>
    </source>
</evidence>
<accession>A0A7S9LQK9</accession>
<dbReference type="GO" id="GO:0006950">
    <property type="term" value="P:response to stress"/>
    <property type="evidence" value="ECO:0007669"/>
    <property type="project" value="TreeGrafter"/>
</dbReference>
<protein>
    <submittedName>
        <fullName evidence="2">MarR family transcriptional regulator</fullName>
    </submittedName>
</protein>
<dbReference type="InterPro" id="IPR000835">
    <property type="entry name" value="HTH_MarR-typ"/>
</dbReference>
<dbReference type="KEGG" id="poz:I0K15_17135"/>
<keyword evidence="3" id="KW-1185">Reference proteome</keyword>
<evidence type="ECO:0000259" key="1">
    <source>
        <dbReference type="SMART" id="SM00347"/>
    </source>
</evidence>
<evidence type="ECO:0000313" key="2">
    <source>
        <dbReference type="EMBL" id="QPH53489.1"/>
    </source>
</evidence>
<dbReference type="InterPro" id="IPR039422">
    <property type="entry name" value="MarR/SlyA-like"/>
</dbReference>
<dbReference type="EMBL" id="CP064942">
    <property type="protein sequence ID" value="QPH53489.1"/>
    <property type="molecule type" value="Genomic_DNA"/>
</dbReference>
<dbReference type="PANTHER" id="PTHR33164:SF106">
    <property type="entry name" value="TRANSCRIPTIONAL REGULATORY PROTEIN"/>
    <property type="match status" value="1"/>
</dbReference>
<proteinExistence type="predicted"/>
<dbReference type="GO" id="GO:0003700">
    <property type="term" value="F:DNA-binding transcription factor activity"/>
    <property type="evidence" value="ECO:0007669"/>
    <property type="project" value="InterPro"/>
</dbReference>
<feature type="domain" description="HTH marR-type" evidence="1">
    <location>
        <begin position="35"/>
        <end position="134"/>
    </location>
</feature>
<dbReference type="InterPro" id="IPR011991">
    <property type="entry name" value="ArsR-like_HTH"/>
</dbReference>
<sequence>MNSLIDRERFAVGGPANLIGAGRAVQAALDAVDGSIARRLGLNRQDLRCINLLDTGPLTVRQIGRRTGLTSGAVSAMVDRLEAAGFVRRMRLQRDRRSVSVELVAAKRLEIAQLYDQMIEAVEARFASIPTVQWDIAADAMLAFASACRVAETELDNGEG</sequence>
<dbReference type="Proteomes" id="UP000594800">
    <property type="component" value="Chromosome"/>
</dbReference>
<dbReference type="PANTHER" id="PTHR33164">
    <property type="entry name" value="TRANSCRIPTIONAL REGULATOR, MARR FAMILY"/>
    <property type="match status" value="1"/>
</dbReference>
<dbReference type="SMART" id="SM00347">
    <property type="entry name" value="HTH_MARR"/>
    <property type="match status" value="1"/>
</dbReference>